<keyword evidence="2" id="KW-0964">Secreted</keyword>
<dbReference type="Proteomes" id="UP000695000">
    <property type="component" value="Unplaced"/>
</dbReference>
<proteinExistence type="predicted"/>
<gene>
    <name evidence="5" type="primary">LOC108557246</name>
</gene>
<dbReference type="GeneID" id="108557246"/>
<reference evidence="5" key="1">
    <citation type="submission" date="2025-08" db="UniProtKB">
        <authorList>
            <consortium name="RefSeq"/>
        </authorList>
    </citation>
    <scope>IDENTIFICATION</scope>
    <source>
        <tissue evidence="5">Whole Larva</tissue>
    </source>
</reference>
<dbReference type="Gene3D" id="3.40.33.10">
    <property type="entry name" value="CAP"/>
    <property type="match status" value="1"/>
</dbReference>
<protein>
    <submittedName>
        <fullName evidence="5">Venom allergen 5-like</fullName>
    </submittedName>
</protein>
<dbReference type="InterPro" id="IPR014044">
    <property type="entry name" value="CAP_dom"/>
</dbReference>
<accession>A0ABM1M3M6</accession>
<dbReference type="PANTHER" id="PTHR10334">
    <property type="entry name" value="CYSTEINE-RICH SECRETORY PROTEIN-RELATED"/>
    <property type="match status" value="1"/>
</dbReference>
<keyword evidence="4" id="KW-1185">Reference proteome</keyword>
<evidence type="ECO:0000313" key="4">
    <source>
        <dbReference type="Proteomes" id="UP000695000"/>
    </source>
</evidence>
<evidence type="ECO:0000256" key="2">
    <source>
        <dbReference type="ARBA" id="ARBA00022525"/>
    </source>
</evidence>
<dbReference type="InterPro" id="IPR001283">
    <property type="entry name" value="CRISP-related"/>
</dbReference>
<organism evidence="4 5">
    <name type="scientific">Nicrophorus vespilloides</name>
    <name type="common">Boreal carrion beetle</name>
    <dbReference type="NCBI Taxonomy" id="110193"/>
    <lineage>
        <taxon>Eukaryota</taxon>
        <taxon>Metazoa</taxon>
        <taxon>Ecdysozoa</taxon>
        <taxon>Arthropoda</taxon>
        <taxon>Hexapoda</taxon>
        <taxon>Insecta</taxon>
        <taxon>Pterygota</taxon>
        <taxon>Neoptera</taxon>
        <taxon>Endopterygota</taxon>
        <taxon>Coleoptera</taxon>
        <taxon>Polyphaga</taxon>
        <taxon>Staphyliniformia</taxon>
        <taxon>Silphidae</taxon>
        <taxon>Nicrophorinae</taxon>
        <taxon>Nicrophorus</taxon>
    </lineage>
</organism>
<dbReference type="RefSeq" id="XP_017769176.1">
    <property type="nucleotide sequence ID" value="XM_017913687.1"/>
</dbReference>
<sequence>MEERECILDEHNLYRDKMARGEFSNHFLPKTSNMHVLSYDKEAEFIAGCYIKQCIWGHDKTRLTVKGRNLGQNLYSYSVSVERNTLNCKLLRTSLDGWVNNELKFLNESNAASWGERYTFLYEAGHLTQVLWSNTKYVGCAMLHSRRNGKAFHVYDVFCDYLPPGNYRNKAMYKKGEPATDCAPLKANDRYKHLCGPIRPISEDTYIPPTDAPGDMQFSEDNVNSFKCTPFLIFTIIINILFIL</sequence>
<dbReference type="PRINTS" id="PR00837">
    <property type="entry name" value="V5TPXLIKE"/>
</dbReference>
<comment type="subcellular location">
    <subcellularLocation>
        <location evidence="1">Secreted</location>
    </subcellularLocation>
</comment>
<feature type="domain" description="SCP" evidence="3">
    <location>
        <begin position="2"/>
        <end position="169"/>
    </location>
</feature>
<name>A0ABM1M3M6_NICVS</name>
<dbReference type="SUPFAM" id="SSF55797">
    <property type="entry name" value="PR-1-like"/>
    <property type="match status" value="1"/>
</dbReference>
<evidence type="ECO:0000256" key="1">
    <source>
        <dbReference type="ARBA" id="ARBA00004613"/>
    </source>
</evidence>
<evidence type="ECO:0000259" key="3">
    <source>
        <dbReference type="SMART" id="SM00198"/>
    </source>
</evidence>
<dbReference type="InterPro" id="IPR035940">
    <property type="entry name" value="CAP_sf"/>
</dbReference>
<dbReference type="CDD" id="cd05380">
    <property type="entry name" value="CAP_euk"/>
    <property type="match status" value="1"/>
</dbReference>
<evidence type="ECO:0000313" key="5">
    <source>
        <dbReference type="RefSeq" id="XP_017769176.1"/>
    </source>
</evidence>
<dbReference type="Pfam" id="PF00188">
    <property type="entry name" value="CAP"/>
    <property type="match status" value="1"/>
</dbReference>
<dbReference type="SMART" id="SM00198">
    <property type="entry name" value="SCP"/>
    <property type="match status" value="1"/>
</dbReference>